<evidence type="ECO:0000256" key="3">
    <source>
        <dbReference type="ARBA" id="ARBA00022679"/>
    </source>
</evidence>
<evidence type="ECO:0000256" key="6">
    <source>
        <dbReference type="ARBA" id="ARBA00022884"/>
    </source>
</evidence>
<dbReference type="EMBL" id="JAGEVG010000012">
    <property type="protein sequence ID" value="MBO3098895.1"/>
    <property type="molecule type" value="Genomic_DNA"/>
</dbReference>
<dbReference type="EC" id="2.1.1.34" evidence="7"/>
<proteinExistence type="inferred from homology"/>
<evidence type="ECO:0000259" key="8">
    <source>
        <dbReference type="Pfam" id="PF00588"/>
    </source>
</evidence>
<dbReference type="GO" id="GO:0032259">
    <property type="term" value="P:methylation"/>
    <property type="evidence" value="ECO:0007669"/>
    <property type="project" value="UniProtKB-KW"/>
</dbReference>
<keyword evidence="4 7" id="KW-0949">S-adenosyl-L-methionine</keyword>
<dbReference type="InterPro" id="IPR029028">
    <property type="entry name" value="Alpha/beta_knot_MTases"/>
</dbReference>
<dbReference type="InterPro" id="IPR033671">
    <property type="entry name" value="TrmH"/>
</dbReference>
<comment type="catalytic activity">
    <reaction evidence="7">
        <text>guanosine(18) in tRNA + S-adenosyl-L-methionine = 2'-O-methylguanosine(18) in tRNA + S-adenosyl-L-homocysteine + H(+)</text>
        <dbReference type="Rhea" id="RHEA:20077"/>
        <dbReference type="Rhea" id="RHEA-COMP:10190"/>
        <dbReference type="Rhea" id="RHEA-COMP:10192"/>
        <dbReference type="ChEBI" id="CHEBI:15378"/>
        <dbReference type="ChEBI" id="CHEBI:57856"/>
        <dbReference type="ChEBI" id="CHEBI:59789"/>
        <dbReference type="ChEBI" id="CHEBI:74269"/>
        <dbReference type="ChEBI" id="CHEBI:74445"/>
        <dbReference type="EC" id="2.1.1.34"/>
    </reaction>
</comment>
<organism evidence="9 10">
    <name type="scientific">Gelidibacter pelagius</name>
    <dbReference type="NCBI Taxonomy" id="2819985"/>
    <lineage>
        <taxon>Bacteria</taxon>
        <taxon>Pseudomonadati</taxon>
        <taxon>Bacteroidota</taxon>
        <taxon>Flavobacteriia</taxon>
        <taxon>Flavobacteriales</taxon>
        <taxon>Flavobacteriaceae</taxon>
        <taxon>Gelidibacter</taxon>
    </lineage>
</organism>
<feature type="binding site" evidence="7">
    <location>
        <position position="161"/>
    </location>
    <ligand>
        <name>S-adenosyl-L-methionine</name>
        <dbReference type="ChEBI" id="CHEBI:59789"/>
    </ligand>
</feature>
<dbReference type="Gene3D" id="3.40.1280.10">
    <property type="match status" value="1"/>
</dbReference>
<dbReference type="RefSeq" id="WP_208234017.1">
    <property type="nucleotide sequence ID" value="NZ_JAGEVG010000012.1"/>
</dbReference>
<dbReference type="HAMAP" id="MF_02060">
    <property type="entry name" value="tRNA_methyltr_TrmH"/>
    <property type="match status" value="1"/>
</dbReference>
<protein>
    <recommendedName>
        <fullName evidence="7">tRNA (guanosine(18)-2'-O)-methyltransferase</fullName>
        <ecNumber evidence="7">2.1.1.34</ecNumber>
    </recommendedName>
    <alternativeName>
        <fullName evidence="7">tRNA [Gm18] methyltransferase</fullName>
    </alternativeName>
</protein>
<evidence type="ECO:0000256" key="1">
    <source>
        <dbReference type="ARBA" id="ARBA00022555"/>
    </source>
</evidence>
<evidence type="ECO:0000313" key="10">
    <source>
        <dbReference type="Proteomes" id="UP000681315"/>
    </source>
</evidence>
<dbReference type="PANTHER" id="PTHR43453:SF1">
    <property type="entry name" value="TRNA_RRNA METHYLTRANSFERASE SPOU TYPE DOMAIN-CONTAINING PROTEIN"/>
    <property type="match status" value="1"/>
</dbReference>
<reference evidence="9 10" key="1">
    <citation type="submission" date="2021-03" db="EMBL/GenBank/DDBJ databases">
        <title>Gelidibacter sp. nov., isolated from costal sediment.</title>
        <authorList>
            <person name="Lun K.-Y."/>
        </authorList>
    </citation>
    <scope>NUCLEOTIDE SEQUENCE [LARGE SCALE GENOMIC DNA]</scope>
    <source>
        <strain evidence="9 10">DF109</strain>
    </source>
</reference>
<evidence type="ECO:0000256" key="4">
    <source>
        <dbReference type="ARBA" id="ARBA00022691"/>
    </source>
</evidence>
<dbReference type="GO" id="GO:0008168">
    <property type="term" value="F:methyltransferase activity"/>
    <property type="evidence" value="ECO:0007669"/>
    <property type="project" value="UniProtKB-KW"/>
</dbReference>
<keyword evidence="3 7" id="KW-0808">Transferase</keyword>
<dbReference type="PANTHER" id="PTHR43453">
    <property type="entry name" value="RRNA METHYLASE-LIKE"/>
    <property type="match status" value="1"/>
</dbReference>
<keyword evidence="10" id="KW-1185">Reference proteome</keyword>
<comment type="caution">
    <text evidence="7">Lacks conserved residue(s) required for the propagation of feature annotation.</text>
</comment>
<evidence type="ECO:0000256" key="7">
    <source>
        <dbReference type="HAMAP-Rule" id="MF_02060"/>
    </source>
</evidence>
<dbReference type="InterPro" id="IPR001537">
    <property type="entry name" value="SpoU_MeTrfase"/>
</dbReference>
<evidence type="ECO:0000313" key="9">
    <source>
        <dbReference type="EMBL" id="MBO3098895.1"/>
    </source>
</evidence>
<keyword evidence="2 7" id="KW-0489">Methyltransferase</keyword>
<feature type="domain" description="tRNA/rRNA methyltransferase SpoU type" evidence="8">
    <location>
        <begin position="33"/>
        <end position="171"/>
    </location>
</feature>
<sequence length="221" mass="25587">MIDLRLLEHLESQLTPERKARFDAVLSNRTKHFTVATEDVYQLHNTSAVIRSCDVFGIQEVHIVEERNSKRIDREIAMGSQKWVDLKRFHTVIDCIKSLKENGYQIVATTPHENDQLLADFDINRKSCFFFGRETEGLSKEVLEAADCFLKIPMVGFTESLNISVSAAIILQEVTNKLRQSDVEWQLSEHEQLEKRMDWVSKTLKSYDGIVARYYQETNST</sequence>
<feature type="binding site" evidence="7">
    <location>
        <position position="109"/>
    </location>
    <ligand>
        <name>S-adenosyl-L-methionine</name>
        <dbReference type="ChEBI" id="CHEBI:59789"/>
    </ligand>
</feature>
<keyword evidence="5 7" id="KW-0819">tRNA processing</keyword>
<comment type="caution">
    <text evidence="9">The sequence shown here is derived from an EMBL/GenBank/DDBJ whole genome shotgun (WGS) entry which is preliminary data.</text>
</comment>
<feature type="binding site" evidence="7">
    <location>
        <position position="152"/>
    </location>
    <ligand>
        <name>S-adenosyl-L-methionine</name>
        <dbReference type="ChEBI" id="CHEBI:59789"/>
    </ligand>
</feature>
<keyword evidence="1 7" id="KW-0820">tRNA-binding</keyword>
<comment type="similarity">
    <text evidence="7">Belongs to the class IV-like SAM-binding methyltransferase superfamily. RNA methyltransferase TrmH family.</text>
</comment>
<dbReference type="InterPro" id="IPR029026">
    <property type="entry name" value="tRNA_m1G_MTases_N"/>
</dbReference>
<accession>A0ABS3ST53</accession>
<evidence type="ECO:0000256" key="2">
    <source>
        <dbReference type="ARBA" id="ARBA00022603"/>
    </source>
</evidence>
<evidence type="ECO:0000256" key="5">
    <source>
        <dbReference type="ARBA" id="ARBA00022694"/>
    </source>
</evidence>
<dbReference type="CDD" id="cd18092">
    <property type="entry name" value="SpoU-like_TrmH"/>
    <property type="match status" value="1"/>
</dbReference>
<keyword evidence="6 7" id="KW-0694">RNA-binding</keyword>
<dbReference type="Pfam" id="PF00588">
    <property type="entry name" value="SpoU_methylase"/>
    <property type="match status" value="1"/>
</dbReference>
<name>A0ABS3ST53_9FLAO</name>
<dbReference type="SUPFAM" id="SSF75217">
    <property type="entry name" value="alpha/beta knot"/>
    <property type="match status" value="1"/>
</dbReference>
<comment type="function">
    <text evidence="7">Catalyzes the 2'-O methylation of guanosine at position 18 in tRNA.</text>
</comment>
<dbReference type="Proteomes" id="UP000681315">
    <property type="component" value="Unassembled WGS sequence"/>
</dbReference>
<gene>
    <name evidence="7" type="primary">trmH</name>
    <name evidence="9" type="ORF">J4051_11490</name>
</gene>